<dbReference type="EMBL" id="CAJNOI010000095">
    <property type="protein sequence ID" value="CAF1050226.1"/>
    <property type="molecule type" value="Genomic_DNA"/>
</dbReference>
<dbReference type="InterPro" id="IPR015424">
    <property type="entry name" value="PyrdxlP-dep_Trfase"/>
</dbReference>
<dbReference type="GO" id="GO:0019344">
    <property type="term" value="P:cysteine biosynthetic process"/>
    <property type="evidence" value="ECO:0007669"/>
    <property type="project" value="UniProtKB-UniPathway"/>
</dbReference>
<organism evidence="5 6">
    <name type="scientific">Adineta steineri</name>
    <dbReference type="NCBI Taxonomy" id="433720"/>
    <lineage>
        <taxon>Eukaryota</taxon>
        <taxon>Metazoa</taxon>
        <taxon>Spiralia</taxon>
        <taxon>Gnathifera</taxon>
        <taxon>Rotifera</taxon>
        <taxon>Eurotatoria</taxon>
        <taxon>Bdelloidea</taxon>
        <taxon>Adinetida</taxon>
        <taxon>Adinetidae</taxon>
        <taxon>Adineta</taxon>
    </lineage>
</organism>
<reference evidence="5" key="1">
    <citation type="submission" date="2021-02" db="EMBL/GenBank/DDBJ databases">
        <authorList>
            <person name="Nowell W R."/>
        </authorList>
    </citation>
    <scope>NUCLEOTIDE SEQUENCE</scope>
</reference>
<dbReference type="PANTHER" id="PTHR11808:SF35">
    <property type="entry name" value="CYSTATHIONINE GAMMA-SYNTHASE (AFU_ORTHOLOGUE AFUA_7G01590)"/>
    <property type="match status" value="1"/>
</dbReference>
<evidence type="ECO:0000313" key="4">
    <source>
        <dbReference type="EMBL" id="CAF1050226.1"/>
    </source>
</evidence>
<gene>
    <name evidence="4" type="ORF">BJG266_LOCUS18571</name>
    <name evidence="5" type="ORF">QVE165_LOCUS19306</name>
</gene>
<proteinExistence type="inferred from homology"/>
<protein>
    <recommendedName>
        <fullName evidence="7">Cystathionine gamma-synthase</fullName>
    </recommendedName>
</protein>
<comment type="similarity">
    <text evidence="3">Belongs to the trans-sulfuration enzymes family.</text>
</comment>
<evidence type="ECO:0000313" key="5">
    <source>
        <dbReference type="EMBL" id="CAF1082512.1"/>
    </source>
</evidence>
<keyword evidence="2 3" id="KW-0663">Pyridoxal phosphate</keyword>
<comment type="cofactor">
    <cofactor evidence="1 3">
        <name>pyridoxal 5'-phosphate</name>
        <dbReference type="ChEBI" id="CHEBI:597326"/>
    </cofactor>
</comment>
<dbReference type="Gene3D" id="3.40.640.10">
    <property type="entry name" value="Type I PLP-dependent aspartate aminotransferase-like (Major domain)"/>
    <property type="match status" value="2"/>
</dbReference>
<evidence type="ECO:0000256" key="2">
    <source>
        <dbReference type="ARBA" id="ARBA00022898"/>
    </source>
</evidence>
<dbReference type="InterPro" id="IPR015421">
    <property type="entry name" value="PyrdxlP-dep_Trfase_major"/>
</dbReference>
<dbReference type="Gene3D" id="3.90.1150.10">
    <property type="entry name" value="Aspartate Aminotransferase, domain 1"/>
    <property type="match status" value="1"/>
</dbReference>
<evidence type="ECO:0008006" key="7">
    <source>
        <dbReference type="Google" id="ProtNLM"/>
    </source>
</evidence>
<dbReference type="Proteomes" id="UP000663877">
    <property type="component" value="Unassembled WGS sequence"/>
</dbReference>
<dbReference type="InterPro" id="IPR000277">
    <property type="entry name" value="Cys/Met-Metab_PyrdxlP-dep_enz"/>
</dbReference>
<sequence>MTRRRVEAVIGAIEGGHAVTYSSGQSAAMALIHCIKPRRIYLNAGYQGVQFAFKLYTERQNIEDEKVQLLTLEQCKEIYDSEKKELRIDTAQTGACLAIDSTLSSPLGLRPLEHGAHVVMHSSTKYLAGHSDVLGGVLIVHSSLSDMLPCTLLQERTTDGAVMGNFETWLLQRSMRTFSLRVRRQCQTALIIVQWLEKQRAAGYKVMKIHHPSLESHSSYSLAVRYLRLLPATFSFELQSESQAKSFARSLLLCAHATSLGGVETLVDWIYSYNTSISPTLLRVSIGVEEPEDIIQDFEQALKQAE</sequence>
<dbReference type="PANTHER" id="PTHR11808">
    <property type="entry name" value="TRANS-SULFURATION ENZYME FAMILY MEMBER"/>
    <property type="match status" value="1"/>
</dbReference>
<dbReference type="Pfam" id="PF01053">
    <property type="entry name" value="Cys_Met_Meta_PP"/>
    <property type="match status" value="1"/>
</dbReference>
<name>A0A814MT55_9BILA</name>
<accession>A0A814MT55</accession>
<evidence type="ECO:0000313" key="6">
    <source>
        <dbReference type="Proteomes" id="UP000663832"/>
    </source>
</evidence>
<dbReference type="GO" id="GO:0030170">
    <property type="term" value="F:pyridoxal phosphate binding"/>
    <property type="evidence" value="ECO:0007669"/>
    <property type="project" value="InterPro"/>
</dbReference>
<dbReference type="GO" id="GO:0016846">
    <property type="term" value="F:carbon-sulfur lyase activity"/>
    <property type="evidence" value="ECO:0007669"/>
    <property type="project" value="TreeGrafter"/>
</dbReference>
<dbReference type="SUPFAM" id="SSF53383">
    <property type="entry name" value="PLP-dependent transferases"/>
    <property type="match status" value="1"/>
</dbReference>
<dbReference type="UniPathway" id="UPA00136">
    <property type="reaction ID" value="UER00202"/>
</dbReference>
<dbReference type="OrthoDB" id="3512640at2759"/>
<evidence type="ECO:0000256" key="3">
    <source>
        <dbReference type="RuleBase" id="RU362118"/>
    </source>
</evidence>
<evidence type="ECO:0000256" key="1">
    <source>
        <dbReference type="ARBA" id="ARBA00001933"/>
    </source>
</evidence>
<dbReference type="InterPro" id="IPR015422">
    <property type="entry name" value="PyrdxlP-dep_Trfase_small"/>
</dbReference>
<dbReference type="GO" id="GO:0019346">
    <property type="term" value="P:transsulfuration"/>
    <property type="evidence" value="ECO:0007669"/>
    <property type="project" value="InterPro"/>
</dbReference>
<keyword evidence="6" id="KW-1185">Reference proteome</keyword>
<dbReference type="GO" id="GO:0005737">
    <property type="term" value="C:cytoplasm"/>
    <property type="evidence" value="ECO:0007669"/>
    <property type="project" value="TreeGrafter"/>
</dbReference>
<dbReference type="EMBL" id="CAJNOM010000117">
    <property type="protein sequence ID" value="CAF1082512.1"/>
    <property type="molecule type" value="Genomic_DNA"/>
</dbReference>
<dbReference type="AlphaFoldDB" id="A0A814MT55"/>
<comment type="caution">
    <text evidence="5">The sequence shown here is derived from an EMBL/GenBank/DDBJ whole genome shotgun (WGS) entry which is preliminary data.</text>
</comment>
<dbReference type="Proteomes" id="UP000663832">
    <property type="component" value="Unassembled WGS sequence"/>
</dbReference>